<gene>
    <name evidence="1" type="ORF">Zmor_010829</name>
</gene>
<dbReference type="EMBL" id="JALNTZ010000003">
    <property type="protein sequence ID" value="KAJ3659123.1"/>
    <property type="molecule type" value="Genomic_DNA"/>
</dbReference>
<comment type="caution">
    <text evidence="1">The sequence shown here is derived from an EMBL/GenBank/DDBJ whole genome shotgun (WGS) entry which is preliminary data.</text>
</comment>
<organism evidence="1 2">
    <name type="scientific">Zophobas morio</name>
    <dbReference type="NCBI Taxonomy" id="2755281"/>
    <lineage>
        <taxon>Eukaryota</taxon>
        <taxon>Metazoa</taxon>
        <taxon>Ecdysozoa</taxon>
        <taxon>Arthropoda</taxon>
        <taxon>Hexapoda</taxon>
        <taxon>Insecta</taxon>
        <taxon>Pterygota</taxon>
        <taxon>Neoptera</taxon>
        <taxon>Endopterygota</taxon>
        <taxon>Coleoptera</taxon>
        <taxon>Polyphaga</taxon>
        <taxon>Cucujiformia</taxon>
        <taxon>Tenebrionidae</taxon>
        <taxon>Zophobas</taxon>
    </lineage>
</organism>
<evidence type="ECO:0000313" key="1">
    <source>
        <dbReference type="EMBL" id="KAJ3659123.1"/>
    </source>
</evidence>
<proteinExistence type="predicted"/>
<accession>A0AA38MKA3</accession>
<name>A0AA38MKA3_9CUCU</name>
<dbReference type="Proteomes" id="UP001168821">
    <property type="component" value="Unassembled WGS sequence"/>
</dbReference>
<evidence type="ECO:0000313" key="2">
    <source>
        <dbReference type="Proteomes" id="UP001168821"/>
    </source>
</evidence>
<dbReference type="AlphaFoldDB" id="A0AA38MKA3"/>
<protein>
    <submittedName>
        <fullName evidence="1">Uncharacterized protein</fullName>
    </submittedName>
</protein>
<keyword evidence="2" id="KW-1185">Reference proteome</keyword>
<sequence>MYKFFATFQGVRFCRDRNDVGWQKAGVRSCVKETNKSCSWARIVAHEEGGWAAFCSGIDPPRPDEDITRSSQYSAQCYSSPPSYPPSSGSSNLLHLPFCAIYISNCCSSHSPLLYSRIITLHV</sequence>
<reference evidence="1" key="1">
    <citation type="journal article" date="2023" name="G3 (Bethesda)">
        <title>Whole genome assemblies of Zophobas morio and Tenebrio molitor.</title>
        <authorList>
            <person name="Kaur S."/>
            <person name="Stinson S.A."/>
            <person name="diCenzo G.C."/>
        </authorList>
    </citation>
    <scope>NUCLEOTIDE SEQUENCE</scope>
    <source>
        <strain evidence="1">QUZm001</strain>
    </source>
</reference>